<dbReference type="Proteomes" id="UP000001921">
    <property type="component" value="Chromosome"/>
</dbReference>
<reference evidence="1" key="2">
    <citation type="submission" date="2007-05" db="EMBL/GenBank/DDBJ databases">
        <title>Genome sequence of Fusobacterium nucleatum subspecies polymorphum - a genetically tractable Fusobacterium.</title>
        <authorList>
            <person name="Karpathy S.E."/>
            <person name="Xiang Q."/>
            <person name="Gioia J."/>
            <person name="Jiang H."/>
            <person name="Liu Y."/>
            <person name="Petrosino J.F."/>
            <person name="Yerrapragada S."/>
            <person name="Fox G.E."/>
            <person name="Kinder Haake S."/>
            <person name="Weinstock G.M."/>
            <person name="Highlander S.K."/>
        </authorList>
    </citation>
    <scope>NUCLEOTIDE SEQUENCE [LARGE SCALE GENOMIC DNA]</scope>
    <source>
        <strain evidence="1">ATCC 10953</strain>
    </source>
</reference>
<dbReference type="EMBL" id="CM000440">
    <property type="protein sequence ID" value="EDK89206.1"/>
    <property type="molecule type" value="Genomic_DNA"/>
</dbReference>
<name>A5TWD1_FUSNP</name>
<protein>
    <submittedName>
        <fullName evidence="1">Uncharacterized protein</fullName>
    </submittedName>
</protein>
<dbReference type="HOGENOM" id="CLU_3389620_0_0_0"/>
<accession>A5TWD1</accession>
<proteinExistence type="predicted"/>
<dbReference type="AlphaFoldDB" id="A5TWD1"/>
<organism evidence="1">
    <name type="scientific">Fusobacterium polymorphum ATCC 10953</name>
    <dbReference type="NCBI Taxonomy" id="393480"/>
    <lineage>
        <taxon>Bacteria</taxon>
        <taxon>Fusobacteriati</taxon>
        <taxon>Fusobacteriota</taxon>
        <taxon>Fusobacteriia</taxon>
        <taxon>Fusobacteriales</taxon>
        <taxon>Fusobacteriaceae</taxon>
        <taxon>Fusobacterium</taxon>
    </lineage>
</organism>
<evidence type="ECO:0000313" key="1">
    <source>
        <dbReference type="EMBL" id="EDK89206.1"/>
    </source>
</evidence>
<reference evidence="1" key="1">
    <citation type="submission" date="2006-07" db="EMBL/GenBank/DDBJ databases">
        <authorList>
            <person name="Qin X."/>
            <person name="Weinstock G.M."/>
        </authorList>
    </citation>
    <scope>NUCLEOTIDE SEQUENCE [LARGE SCALE GENOMIC DNA]</scope>
    <source>
        <strain evidence="1">ATCC 10953</strain>
    </source>
</reference>
<gene>
    <name evidence="1" type="ORF">FNP_1424</name>
</gene>
<sequence>MNLYIRGTMDEVIAKLKELAAQEQANKGVNTNGK</sequence>